<keyword evidence="1" id="KW-1133">Transmembrane helix</keyword>
<name>A0A6I6GGV0_9BACT</name>
<dbReference type="Pfam" id="PF06662">
    <property type="entry name" value="C5-epim_C"/>
    <property type="match status" value="1"/>
</dbReference>
<dbReference type="InterPro" id="IPR039721">
    <property type="entry name" value="C5-epimerase"/>
</dbReference>
<sequence length="350" mass="39994">MSVKKIIRYILVLPFAVAIAYWLAGKFGDTIEEPLRNVLFAAKGDSIPDYAPVFYDDKGIPYVVYATENGITPGKQYNATIVANFALEQAALYDSLKQPANKQAFDNCINWLKVNATVSNDTALYRYAWRQAWYPKVPAPFTSGMTNGMVMQAMLKAHAMNADTAAWQLARQLLHGCFVSIDSGGFTIMEPQGWWYEEFAAVGVETPRILDGHIFTVIGLLQYRNQQQEPLAAIAAEMGLQSLKYYLPAYDAGQQMYYDKYKKLADRKYKQVITTQLLQLYQLTNEAVFLQYYEKWTTPLKVHYVKRVLAERNKTGALLLGLLLIVCWLPLYIGLKLLIRKTMKPRRKRY</sequence>
<dbReference type="InterPro" id="IPR010598">
    <property type="entry name" value="C5-epim_C"/>
</dbReference>
<feature type="transmembrane region" description="Helical" evidence="1">
    <location>
        <begin position="317"/>
        <end position="339"/>
    </location>
</feature>
<dbReference type="PANTHER" id="PTHR13174">
    <property type="entry name" value="D-GLUCURONYL C5-EPIMERASE"/>
    <property type="match status" value="1"/>
</dbReference>
<feature type="transmembrane region" description="Helical" evidence="1">
    <location>
        <begin position="7"/>
        <end position="24"/>
    </location>
</feature>
<evidence type="ECO:0000259" key="2">
    <source>
        <dbReference type="Pfam" id="PF06662"/>
    </source>
</evidence>
<keyword evidence="4" id="KW-1185">Reference proteome</keyword>
<evidence type="ECO:0000313" key="3">
    <source>
        <dbReference type="EMBL" id="QGW27595.1"/>
    </source>
</evidence>
<accession>A0A6I6GGV0</accession>
<dbReference type="PANTHER" id="PTHR13174:SF3">
    <property type="entry name" value="D-GLUCURONYL C5-EPIMERASE"/>
    <property type="match status" value="1"/>
</dbReference>
<reference evidence="3 4" key="1">
    <citation type="submission" date="2019-11" db="EMBL/GenBank/DDBJ databases">
        <authorList>
            <person name="Im W.T."/>
        </authorList>
    </citation>
    <scope>NUCLEOTIDE SEQUENCE [LARGE SCALE GENOMIC DNA]</scope>
    <source>
        <strain evidence="3 4">SB-02</strain>
    </source>
</reference>
<gene>
    <name evidence="3" type="ORF">GLV81_05350</name>
</gene>
<dbReference type="GO" id="GO:0015012">
    <property type="term" value="P:heparan sulfate proteoglycan biosynthetic process"/>
    <property type="evidence" value="ECO:0007669"/>
    <property type="project" value="InterPro"/>
</dbReference>
<dbReference type="Proteomes" id="UP000426027">
    <property type="component" value="Chromosome"/>
</dbReference>
<evidence type="ECO:0000256" key="1">
    <source>
        <dbReference type="SAM" id="Phobius"/>
    </source>
</evidence>
<dbReference type="KEGG" id="fls:GLV81_05350"/>
<organism evidence="3 4">
    <name type="scientific">Phnomibacter ginsenosidimutans</name>
    <dbReference type="NCBI Taxonomy" id="2676868"/>
    <lineage>
        <taxon>Bacteria</taxon>
        <taxon>Pseudomonadati</taxon>
        <taxon>Bacteroidota</taxon>
        <taxon>Chitinophagia</taxon>
        <taxon>Chitinophagales</taxon>
        <taxon>Chitinophagaceae</taxon>
        <taxon>Phnomibacter</taxon>
    </lineage>
</organism>
<evidence type="ECO:0000313" key="4">
    <source>
        <dbReference type="Proteomes" id="UP000426027"/>
    </source>
</evidence>
<dbReference type="GO" id="GO:0047464">
    <property type="term" value="F:heparosan-N-sulfate-glucuronate 5-epimerase activity"/>
    <property type="evidence" value="ECO:0007669"/>
    <property type="project" value="InterPro"/>
</dbReference>
<feature type="domain" description="D-glucuronyl C5-epimerase C-terminal" evidence="2">
    <location>
        <begin position="123"/>
        <end position="297"/>
    </location>
</feature>
<dbReference type="EMBL" id="CP046566">
    <property type="protein sequence ID" value="QGW27595.1"/>
    <property type="molecule type" value="Genomic_DNA"/>
</dbReference>
<proteinExistence type="predicted"/>
<dbReference type="AlphaFoldDB" id="A0A6I6GGV0"/>
<keyword evidence="1" id="KW-0812">Transmembrane</keyword>
<keyword evidence="1" id="KW-0472">Membrane</keyword>
<protein>
    <recommendedName>
        <fullName evidence="2">D-glucuronyl C5-epimerase C-terminal domain-containing protein</fullName>
    </recommendedName>
</protein>